<dbReference type="InterPro" id="IPR029060">
    <property type="entry name" value="PIN-like_dom_sf"/>
</dbReference>
<dbReference type="InterPro" id="IPR002716">
    <property type="entry name" value="PIN_dom"/>
</dbReference>
<dbReference type="CDD" id="cd09881">
    <property type="entry name" value="PIN_VapC4-5_FitB-like"/>
    <property type="match status" value="1"/>
</dbReference>
<dbReference type="PANTHER" id="PTHR38826:SF5">
    <property type="entry name" value="RIBONUCLEASE VAPC13"/>
    <property type="match status" value="1"/>
</dbReference>
<evidence type="ECO:0000259" key="1">
    <source>
        <dbReference type="Pfam" id="PF01850"/>
    </source>
</evidence>
<reference evidence="2" key="1">
    <citation type="submission" date="2020-08" db="EMBL/GenBank/DDBJ databases">
        <title>Genomic Encyclopedia of Type Strains, Phase IV (KMG-V): Genome sequencing to study the core and pangenomes of soil and plant-associated prokaryotes.</title>
        <authorList>
            <person name="Whitman W."/>
        </authorList>
    </citation>
    <scope>NUCLEOTIDE SEQUENCE [LARGE SCALE GENOMIC DNA]</scope>
    <source>
        <strain evidence="2">M8UP27</strain>
    </source>
</reference>
<dbReference type="EMBL" id="JACHDY010000001">
    <property type="protein sequence ID" value="MBB5316383.1"/>
    <property type="molecule type" value="Genomic_DNA"/>
</dbReference>
<dbReference type="Proteomes" id="UP000568106">
    <property type="component" value="Unassembled WGS sequence"/>
</dbReference>
<sequence length="141" mass="15902">MSKVFLDTNIFIYLIEDRGVNGRRAAELLDRMTERRDSVYTSTLTLGEVLTLPLQKEDVKLADQYERILTSPGVHLLDFDRVAARIYARVRLDKGIKAPDAMQLSIAAAAQCDLFVTNDDRLSRKIVPGIHFVSGLERVPL</sequence>
<evidence type="ECO:0000313" key="2">
    <source>
        <dbReference type="EMBL" id="MBB5316383.1"/>
    </source>
</evidence>
<dbReference type="Pfam" id="PF01850">
    <property type="entry name" value="PIN"/>
    <property type="match status" value="1"/>
</dbReference>
<proteinExistence type="predicted"/>
<dbReference type="AlphaFoldDB" id="A0A7W8IFT7"/>
<gene>
    <name evidence="2" type="ORF">HDF09_001033</name>
</gene>
<dbReference type="PANTHER" id="PTHR38826">
    <property type="entry name" value="RIBONUCLEASE VAPC13"/>
    <property type="match status" value="1"/>
</dbReference>
<dbReference type="Gene3D" id="3.40.50.1010">
    <property type="entry name" value="5'-nuclease"/>
    <property type="match status" value="1"/>
</dbReference>
<evidence type="ECO:0000313" key="3">
    <source>
        <dbReference type="Proteomes" id="UP000568106"/>
    </source>
</evidence>
<organism evidence="2 3">
    <name type="scientific">Tunturiibacter empetritectus</name>
    <dbReference type="NCBI Taxonomy" id="3069691"/>
    <lineage>
        <taxon>Bacteria</taxon>
        <taxon>Pseudomonadati</taxon>
        <taxon>Acidobacteriota</taxon>
        <taxon>Terriglobia</taxon>
        <taxon>Terriglobales</taxon>
        <taxon>Acidobacteriaceae</taxon>
        <taxon>Tunturiibacter</taxon>
    </lineage>
</organism>
<feature type="domain" description="PIN" evidence="1">
    <location>
        <begin position="4"/>
        <end position="124"/>
    </location>
</feature>
<protein>
    <submittedName>
        <fullName evidence="2">Nucleic acid-binding protein</fullName>
    </submittedName>
</protein>
<comment type="caution">
    <text evidence="2">The sequence shown here is derived from an EMBL/GenBank/DDBJ whole genome shotgun (WGS) entry which is preliminary data.</text>
</comment>
<keyword evidence="3" id="KW-1185">Reference proteome</keyword>
<dbReference type="SUPFAM" id="SSF88723">
    <property type="entry name" value="PIN domain-like"/>
    <property type="match status" value="1"/>
</dbReference>
<name>A0A7W8IFT7_9BACT</name>
<dbReference type="InterPro" id="IPR052106">
    <property type="entry name" value="PINc/VapC_TA"/>
</dbReference>
<accession>A0A7W8IFT7</accession>